<accession>A0ABW5QA21</accession>
<name>A0ABW5QA21_9BACI</name>
<dbReference type="RefSeq" id="WP_377328119.1">
    <property type="nucleotide sequence ID" value="NZ_JBHUMZ010000016.1"/>
</dbReference>
<sequence>MNNIQRLEMEVKNVNLNQSELSIYLQENGLQPFQEYNPESATSKKKIYQSALSILESLANDPERMKNIKHDDLDISEFATNIQNRIDQLERKIRGLKIDEKIETETNFFNLFDR</sequence>
<dbReference type="Proteomes" id="UP001597452">
    <property type="component" value="Unassembled WGS sequence"/>
</dbReference>
<organism evidence="1 2">
    <name type="scientific">Piscibacillus salipiscarius</name>
    <dbReference type="NCBI Taxonomy" id="299480"/>
    <lineage>
        <taxon>Bacteria</taxon>
        <taxon>Bacillati</taxon>
        <taxon>Bacillota</taxon>
        <taxon>Bacilli</taxon>
        <taxon>Bacillales</taxon>
        <taxon>Bacillaceae</taxon>
        <taxon>Piscibacillus</taxon>
    </lineage>
</organism>
<evidence type="ECO:0000313" key="1">
    <source>
        <dbReference type="EMBL" id="MFD2638440.1"/>
    </source>
</evidence>
<comment type="caution">
    <text evidence="1">The sequence shown here is derived from an EMBL/GenBank/DDBJ whole genome shotgun (WGS) entry which is preliminary data.</text>
</comment>
<reference evidence="2" key="1">
    <citation type="journal article" date="2019" name="Int. J. Syst. Evol. Microbiol.">
        <title>The Global Catalogue of Microorganisms (GCM) 10K type strain sequencing project: providing services to taxonomists for standard genome sequencing and annotation.</title>
        <authorList>
            <consortium name="The Broad Institute Genomics Platform"/>
            <consortium name="The Broad Institute Genome Sequencing Center for Infectious Disease"/>
            <person name="Wu L."/>
            <person name="Ma J."/>
        </authorList>
    </citation>
    <scope>NUCLEOTIDE SEQUENCE [LARGE SCALE GENOMIC DNA]</scope>
    <source>
        <strain evidence="2">TISTR 1571</strain>
    </source>
</reference>
<keyword evidence="2" id="KW-1185">Reference proteome</keyword>
<gene>
    <name evidence="1" type="ORF">ACFSW4_06155</name>
</gene>
<protein>
    <submittedName>
        <fullName evidence="1">Uncharacterized protein</fullName>
    </submittedName>
</protein>
<dbReference type="EMBL" id="JBHUMZ010000016">
    <property type="protein sequence ID" value="MFD2638440.1"/>
    <property type="molecule type" value="Genomic_DNA"/>
</dbReference>
<evidence type="ECO:0000313" key="2">
    <source>
        <dbReference type="Proteomes" id="UP001597452"/>
    </source>
</evidence>
<proteinExistence type="predicted"/>